<evidence type="ECO:0000256" key="7">
    <source>
        <dbReference type="SAM" id="SignalP"/>
    </source>
</evidence>
<dbReference type="GO" id="GO:0008234">
    <property type="term" value="F:cysteine-type peptidase activity"/>
    <property type="evidence" value="ECO:0007669"/>
    <property type="project" value="UniProtKB-KW"/>
</dbReference>
<dbReference type="PROSITE" id="PS00139">
    <property type="entry name" value="THIOL_PROTEASE_CYS"/>
    <property type="match status" value="1"/>
</dbReference>
<dbReference type="GO" id="GO:0006508">
    <property type="term" value="P:proteolysis"/>
    <property type="evidence" value="ECO:0007669"/>
    <property type="project" value="UniProtKB-KW"/>
</dbReference>
<dbReference type="Gene3D" id="3.90.70.10">
    <property type="entry name" value="Cysteine proteinases"/>
    <property type="match status" value="1"/>
</dbReference>
<feature type="signal peptide" evidence="7">
    <location>
        <begin position="1"/>
        <end position="17"/>
    </location>
</feature>
<comment type="similarity">
    <text evidence="1">Belongs to the peptidase C1 family.</text>
</comment>
<keyword evidence="4" id="KW-0788">Thiol protease</keyword>
<feature type="domain" description="Peptidase C1A papain C-terminal" evidence="8">
    <location>
        <begin position="114"/>
        <end position="329"/>
    </location>
</feature>
<evidence type="ECO:0000256" key="6">
    <source>
        <dbReference type="ARBA" id="ARBA00023157"/>
    </source>
</evidence>
<dbReference type="InterPro" id="IPR025660">
    <property type="entry name" value="Pept_his_AS"/>
</dbReference>
<evidence type="ECO:0000256" key="3">
    <source>
        <dbReference type="ARBA" id="ARBA00022801"/>
    </source>
</evidence>
<evidence type="ECO:0000256" key="4">
    <source>
        <dbReference type="ARBA" id="ARBA00022807"/>
    </source>
</evidence>
<evidence type="ECO:0000256" key="5">
    <source>
        <dbReference type="ARBA" id="ARBA00023145"/>
    </source>
</evidence>
<dbReference type="FunFam" id="3.90.70.10:FF:000006">
    <property type="entry name" value="Cathepsin S"/>
    <property type="match status" value="1"/>
</dbReference>
<dbReference type="InterPro" id="IPR000169">
    <property type="entry name" value="Pept_cys_AS"/>
</dbReference>
<sequence length="330" mass="36448">MNTFILLAAYVVVSVAGTQDQISVHWEDFKARHHKTYANAAEEAYRAKIFTENAVRIAKHNELHAYGKVSFKVGYNQFADMHTHEVTQKLNGFRMELHKPSASVYKASNETRPQSKKVDWRTKGLVTPVKNQGQCGSCWSFSATGSLEGQLFKKNGKLVSLSEQNLVDCSSNYGNEGCKGGVMDSAFEYVKTNGGIETEESYPYTALDGSCRYNAAHSAGANYGYTDVNPSENDLRDAVEKIGPISVAIDASNWSFQMYASGIYYEPSCSSSSLDHGVLAVGYGSEWPNKQYWLVKNSWGDSWGESGYIKMARNKNNNCGIATMASFPIV</sequence>
<reference evidence="10" key="2">
    <citation type="journal article" date="2023" name="BMC Genomics">
        <title>Pest status, molecular evolution, and epigenetic factors derived from the genome assembly of Frankliniella fusca, a thysanopteran phytovirus vector.</title>
        <authorList>
            <person name="Catto M.A."/>
            <person name="Labadie P.E."/>
            <person name="Jacobson A.L."/>
            <person name="Kennedy G.G."/>
            <person name="Srinivasan R."/>
            <person name="Hunt B.G."/>
        </authorList>
    </citation>
    <scope>NUCLEOTIDE SEQUENCE</scope>
    <source>
        <strain evidence="10">PL_HMW_Pooled</strain>
    </source>
</reference>
<organism evidence="10 11">
    <name type="scientific">Frankliniella fusca</name>
    <dbReference type="NCBI Taxonomy" id="407009"/>
    <lineage>
        <taxon>Eukaryota</taxon>
        <taxon>Metazoa</taxon>
        <taxon>Ecdysozoa</taxon>
        <taxon>Arthropoda</taxon>
        <taxon>Hexapoda</taxon>
        <taxon>Insecta</taxon>
        <taxon>Pterygota</taxon>
        <taxon>Neoptera</taxon>
        <taxon>Paraneoptera</taxon>
        <taxon>Thysanoptera</taxon>
        <taxon>Terebrantia</taxon>
        <taxon>Thripoidea</taxon>
        <taxon>Thripidae</taxon>
        <taxon>Frankliniella</taxon>
    </lineage>
</organism>
<dbReference type="PROSITE" id="PS00640">
    <property type="entry name" value="THIOL_PROTEASE_ASN"/>
    <property type="match status" value="1"/>
</dbReference>
<evidence type="ECO:0000259" key="9">
    <source>
        <dbReference type="SMART" id="SM00848"/>
    </source>
</evidence>
<keyword evidence="11" id="KW-1185">Reference proteome</keyword>
<reference evidence="10" key="1">
    <citation type="submission" date="2021-07" db="EMBL/GenBank/DDBJ databases">
        <authorList>
            <person name="Catto M.A."/>
            <person name="Jacobson A."/>
            <person name="Kennedy G."/>
            <person name="Labadie P."/>
            <person name="Hunt B.G."/>
            <person name="Srinivasan R."/>
        </authorList>
    </citation>
    <scope>NUCLEOTIDE SEQUENCE</scope>
    <source>
        <strain evidence="10">PL_HMW_Pooled</strain>
        <tissue evidence="10">Head</tissue>
    </source>
</reference>
<dbReference type="InterPro" id="IPR025661">
    <property type="entry name" value="Pept_asp_AS"/>
</dbReference>
<dbReference type="PANTHER" id="PTHR12411">
    <property type="entry name" value="CYSTEINE PROTEASE FAMILY C1-RELATED"/>
    <property type="match status" value="1"/>
</dbReference>
<name>A0AAE1LJM6_9NEOP</name>
<feature type="chain" id="PRO_5042011267" evidence="7">
    <location>
        <begin position="18"/>
        <end position="330"/>
    </location>
</feature>
<dbReference type="InterPro" id="IPR013201">
    <property type="entry name" value="Prot_inhib_I29"/>
</dbReference>
<evidence type="ECO:0000259" key="8">
    <source>
        <dbReference type="SMART" id="SM00645"/>
    </source>
</evidence>
<dbReference type="CDD" id="cd02248">
    <property type="entry name" value="Peptidase_C1A"/>
    <property type="match status" value="1"/>
</dbReference>
<dbReference type="Pfam" id="PF08246">
    <property type="entry name" value="Inhibitor_I29"/>
    <property type="match status" value="1"/>
</dbReference>
<gene>
    <name evidence="10" type="ORF">KUF71_011668</name>
</gene>
<evidence type="ECO:0000256" key="1">
    <source>
        <dbReference type="ARBA" id="ARBA00008455"/>
    </source>
</evidence>
<dbReference type="SUPFAM" id="SSF54001">
    <property type="entry name" value="Cysteine proteinases"/>
    <property type="match status" value="1"/>
</dbReference>
<keyword evidence="2" id="KW-0645">Protease</keyword>
<dbReference type="PROSITE" id="PS00639">
    <property type="entry name" value="THIOL_PROTEASE_HIS"/>
    <property type="match status" value="1"/>
</dbReference>
<keyword evidence="3" id="KW-0378">Hydrolase</keyword>
<dbReference type="AlphaFoldDB" id="A0AAE1LJM6"/>
<dbReference type="InterPro" id="IPR013128">
    <property type="entry name" value="Peptidase_C1A"/>
</dbReference>
<evidence type="ECO:0000313" key="10">
    <source>
        <dbReference type="EMBL" id="KAK3922173.1"/>
    </source>
</evidence>
<dbReference type="PRINTS" id="PR00705">
    <property type="entry name" value="PAPAIN"/>
</dbReference>
<accession>A0AAE1LJM6</accession>
<keyword evidence="7" id="KW-0732">Signal</keyword>
<keyword evidence="6" id="KW-1015">Disulfide bond</keyword>
<evidence type="ECO:0000313" key="11">
    <source>
        <dbReference type="Proteomes" id="UP001219518"/>
    </source>
</evidence>
<evidence type="ECO:0000256" key="2">
    <source>
        <dbReference type="ARBA" id="ARBA00022670"/>
    </source>
</evidence>
<dbReference type="SMART" id="SM00645">
    <property type="entry name" value="Pept_C1"/>
    <property type="match status" value="1"/>
</dbReference>
<dbReference type="SMART" id="SM00848">
    <property type="entry name" value="Inhibitor_I29"/>
    <property type="match status" value="1"/>
</dbReference>
<keyword evidence="5" id="KW-0865">Zymogen</keyword>
<dbReference type="Pfam" id="PF00112">
    <property type="entry name" value="Peptidase_C1"/>
    <property type="match status" value="1"/>
</dbReference>
<dbReference type="InterPro" id="IPR038765">
    <property type="entry name" value="Papain-like_cys_pep_sf"/>
</dbReference>
<proteinExistence type="inferred from homology"/>
<dbReference type="InterPro" id="IPR000668">
    <property type="entry name" value="Peptidase_C1A_C"/>
</dbReference>
<feature type="domain" description="Cathepsin propeptide inhibitor" evidence="9">
    <location>
        <begin position="26"/>
        <end position="86"/>
    </location>
</feature>
<dbReference type="Proteomes" id="UP001219518">
    <property type="component" value="Unassembled WGS sequence"/>
</dbReference>
<comment type="caution">
    <text evidence="10">The sequence shown here is derived from an EMBL/GenBank/DDBJ whole genome shotgun (WGS) entry which is preliminary data.</text>
</comment>
<dbReference type="EMBL" id="JAHWGI010001072">
    <property type="protein sequence ID" value="KAK3922173.1"/>
    <property type="molecule type" value="Genomic_DNA"/>
</dbReference>
<dbReference type="InterPro" id="IPR039417">
    <property type="entry name" value="Peptidase_C1A_papain-like"/>
</dbReference>
<protein>
    <submittedName>
        <fullName evidence="10">Cathepsin L</fullName>
    </submittedName>
</protein>